<keyword evidence="2" id="KW-1185">Reference proteome</keyword>
<comment type="caution">
    <text evidence="1">The sequence shown here is derived from an EMBL/GenBank/DDBJ whole genome shotgun (WGS) entry which is preliminary data.</text>
</comment>
<accession>A0A327XJZ1</accession>
<dbReference type="EMBL" id="QLMG01000067">
    <property type="protein sequence ID" value="RAK09478.1"/>
    <property type="molecule type" value="Genomic_DNA"/>
</dbReference>
<sequence>MAHLDATFSSYADFLNRADAIWSSDLTALNSSGVQASALFAIGSEDDGTQ</sequence>
<protein>
    <submittedName>
        <fullName evidence="1">Uncharacterized protein</fullName>
    </submittedName>
</protein>
<dbReference type="Proteomes" id="UP000249165">
    <property type="component" value="Unassembled WGS sequence"/>
</dbReference>
<evidence type="ECO:0000313" key="2">
    <source>
        <dbReference type="Proteomes" id="UP000249165"/>
    </source>
</evidence>
<organism evidence="1 2">
    <name type="scientific">Salipiger aestuarii</name>
    <dbReference type="NCBI Taxonomy" id="568098"/>
    <lineage>
        <taxon>Bacteria</taxon>
        <taxon>Pseudomonadati</taxon>
        <taxon>Pseudomonadota</taxon>
        <taxon>Alphaproteobacteria</taxon>
        <taxon>Rhodobacterales</taxon>
        <taxon>Roseobacteraceae</taxon>
        <taxon>Salipiger</taxon>
    </lineage>
</organism>
<reference evidence="1 2" key="1">
    <citation type="submission" date="2018-06" db="EMBL/GenBank/DDBJ databases">
        <title>Genomic Encyclopedia of Archaeal and Bacterial Type Strains, Phase II (KMG-II): from individual species to whole genera.</title>
        <authorList>
            <person name="Goeker M."/>
        </authorList>
    </citation>
    <scope>NUCLEOTIDE SEQUENCE [LARGE SCALE GENOMIC DNA]</scope>
    <source>
        <strain evidence="1 2">DSM 22011</strain>
    </source>
</reference>
<name>A0A327XJZ1_9RHOB</name>
<evidence type="ECO:0000313" key="1">
    <source>
        <dbReference type="EMBL" id="RAK09478.1"/>
    </source>
</evidence>
<gene>
    <name evidence="1" type="ORF">ATI53_106715</name>
</gene>
<dbReference type="RefSeq" id="WP_009505822.1">
    <property type="nucleotide sequence ID" value="NZ_LIGL01000065.1"/>
</dbReference>
<proteinExistence type="predicted"/>
<dbReference type="AlphaFoldDB" id="A0A327XJZ1"/>